<feature type="transmembrane region" description="Helical" evidence="6">
    <location>
        <begin position="71"/>
        <end position="90"/>
    </location>
</feature>
<evidence type="ECO:0000313" key="8">
    <source>
        <dbReference type="EMBL" id="GGB56756.1"/>
    </source>
</evidence>
<keyword evidence="9" id="KW-1185">Reference proteome</keyword>
<feature type="transmembrane region" description="Helical" evidence="6">
    <location>
        <begin position="212"/>
        <end position="230"/>
    </location>
</feature>
<feature type="transmembrane region" description="Helical" evidence="6">
    <location>
        <begin position="124"/>
        <end position="144"/>
    </location>
</feature>
<evidence type="ECO:0000313" key="9">
    <source>
        <dbReference type="Proteomes" id="UP000603352"/>
    </source>
</evidence>
<evidence type="ECO:0000256" key="1">
    <source>
        <dbReference type="ARBA" id="ARBA00004141"/>
    </source>
</evidence>
<feature type="transmembrane region" description="Helical" evidence="6">
    <location>
        <begin position="39"/>
        <end position="59"/>
    </location>
</feature>
<dbReference type="PANTHER" id="PTHR32322">
    <property type="entry name" value="INNER MEMBRANE TRANSPORTER"/>
    <property type="match status" value="1"/>
</dbReference>
<name>A0ABQ1J1S7_9PROT</name>
<keyword evidence="5 6" id="KW-0472">Membrane</keyword>
<dbReference type="EMBL" id="BMDZ01000067">
    <property type="protein sequence ID" value="GGB56756.1"/>
    <property type="molecule type" value="Genomic_DNA"/>
</dbReference>
<accession>A0ABQ1J1S7</accession>
<evidence type="ECO:0000259" key="7">
    <source>
        <dbReference type="PROSITE" id="PS50042"/>
    </source>
</evidence>
<dbReference type="InterPro" id="IPR000620">
    <property type="entry name" value="EamA_dom"/>
</dbReference>
<protein>
    <submittedName>
        <fullName evidence="8">Membrane protein</fullName>
    </submittedName>
</protein>
<organism evidence="8 9">
    <name type="scientific">Tistrella bauzanensis</name>
    <dbReference type="NCBI Taxonomy" id="657419"/>
    <lineage>
        <taxon>Bacteria</taxon>
        <taxon>Pseudomonadati</taxon>
        <taxon>Pseudomonadota</taxon>
        <taxon>Alphaproteobacteria</taxon>
        <taxon>Geminicoccales</taxon>
        <taxon>Geminicoccaceae</taxon>
        <taxon>Tistrella</taxon>
    </lineage>
</organism>
<feature type="transmembrane region" description="Helical" evidence="6">
    <location>
        <begin position="7"/>
        <end position="27"/>
    </location>
</feature>
<feature type="domain" description="Cyclic nucleotide-binding" evidence="7">
    <location>
        <begin position="243"/>
        <end position="290"/>
    </location>
</feature>
<proteinExistence type="inferred from homology"/>
<comment type="caution">
    <text evidence="8">The sequence shown here is derived from an EMBL/GenBank/DDBJ whole genome shotgun (WGS) entry which is preliminary data.</text>
</comment>
<feature type="transmembrane region" description="Helical" evidence="6">
    <location>
        <begin position="265"/>
        <end position="283"/>
    </location>
</feature>
<comment type="subcellular location">
    <subcellularLocation>
        <location evidence="1">Membrane</location>
        <topology evidence="1">Multi-pass membrane protein</topology>
    </subcellularLocation>
</comment>
<feature type="transmembrane region" description="Helical" evidence="6">
    <location>
        <begin position="150"/>
        <end position="168"/>
    </location>
</feature>
<dbReference type="Proteomes" id="UP000603352">
    <property type="component" value="Unassembled WGS sequence"/>
</dbReference>
<dbReference type="InterPro" id="IPR050638">
    <property type="entry name" value="AA-Vitamin_Transporters"/>
</dbReference>
<dbReference type="InterPro" id="IPR037185">
    <property type="entry name" value="EmrE-like"/>
</dbReference>
<dbReference type="PROSITE" id="PS50042">
    <property type="entry name" value="CNMP_BINDING_3"/>
    <property type="match status" value="1"/>
</dbReference>
<reference evidence="9" key="1">
    <citation type="journal article" date="2019" name="Int. J. Syst. Evol. Microbiol.">
        <title>The Global Catalogue of Microorganisms (GCM) 10K type strain sequencing project: providing services to taxonomists for standard genome sequencing and annotation.</title>
        <authorList>
            <consortium name="The Broad Institute Genomics Platform"/>
            <consortium name="The Broad Institute Genome Sequencing Center for Infectious Disease"/>
            <person name="Wu L."/>
            <person name="Ma J."/>
        </authorList>
    </citation>
    <scope>NUCLEOTIDE SEQUENCE [LARGE SCALE GENOMIC DNA]</scope>
    <source>
        <strain evidence="9">CGMCC 1.10188</strain>
    </source>
</reference>
<evidence type="ECO:0000256" key="2">
    <source>
        <dbReference type="ARBA" id="ARBA00007362"/>
    </source>
</evidence>
<dbReference type="InterPro" id="IPR000595">
    <property type="entry name" value="cNMP-bd_dom"/>
</dbReference>
<feature type="transmembrane region" description="Helical" evidence="6">
    <location>
        <begin position="242"/>
        <end position="259"/>
    </location>
</feature>
<sequence length="290" mass="29752">MTSSHRALGSFGPTAAFVCLWSSGAIFTRLGLDHASPLAFLALRFAIAFVVLAAIMRIARRPWPRRDQIPAVLATGAMLIGAYGICYMAAMDQGMTPGAIATVMGVQPVLTLMATGGTRAPRRLAGLALALGGLVAVVWQSLAAATVTPLGAGLAIAALIAMTAGALMQKRSRVDPLTAMPLHYLAALGLCLIALPLTPVRLDLTTALLPSLLWLALVISVGAQLLLYRLIRAGDLVNVTSLFYLVPVGTAALDLAVFGTVPAPLALAGMGAILGGLALVFGTPQAAPKA</sequence>
<comment type="similarity">
    <text evidence="2">Belongs to the EamA transporter family.</text>
</comment>
<keyword evidence="4 6" id="KW-1133">Transmembrane helix</keyword>
<evidence type="ECO:0000256" key="4">
    <source>
        <dbReference type="ARBA" id="ARBA00022989"/>
    </source>
</evidence>
<keyword evidence="3 6" id="KW-0812">Transmembrane</keyword>
<dbReference type="PANTHER" id="PTHR32322:SF2">
    <property type="entry name" value="EAMA DOMAIN-CONTAINING PROTEIN"/>
    <property type="match status" value="1"/>
</dbReference>
<dbReference type="Pfam" id="PF00892">
    <property type="entry name" value="EamA"/>
    <property type="match status" value="2"/>
</dbReference>
<evidence type="ECO:0000256" key="6">
    <source>
        <dbReference type="SAM" id="Phobius"/>
    </source>
</evidence>
<evidence type="ECO:0000256" key="5">
    <source>
        <dbReference type="ARBA" id="ARBA00023136"/>
    </source>
</evidence>
<gene>
    <name evidence="8" type="ORF">GCM10011505_42100</name>
</gene>
<dbReference type="SUPFAM" id="SSF103481">
    <property type="entry name" value="Multidrug resistance efflux transporter EmrE"/>
    <property type="match status" value="2"/>
</dbReference>
<feature type="transmembrane region" description="Helical" evidence="6">
    <location>
        <begin position="180"/>
        <end position="200"/>
    </location>
</feature>
<dbReference type="RefSeq" id="WP_188581597.1">
    <property type="nucleotide sequence ID" value="NZ_BMDZ01000067.1"/>
</dbReference>
<feature type="transmembrane region" description="Helical" evidence="6">
    <location>
        <begin position="96"/>
        <end position="117"/>
    </location>
</feature>
<evidence type="ECO:0000256" key="3">
    <source>
        <dbReference type="ARBA" id="ARBA00022692"/>
    </source>
</evidence>